<proteinExistence type="inferred from homology"/>
<evidence type="ECO:0000259" key="7">
    <source>
        <dbReference type="Pfam" id="PF00441"/>
    </source>
</evidence>
<dbReference type="GO" id="GO:0050660">
    <property type="term" value="F:flavin adenine dinucleotide binding"/>
    <property type="evidence" value="ECO:0007669"/>
    <property type="project" value="InterPro"/>
</dbReference>
<feature type="domain" description="Acyl-CoA dehydrogenase/oxidase C-terminal" evidence="7">
    <location>
        <begin position="229"/>
        <end position="377"/>
    </location>
</feature>
<name>A0A4P6U4M8_STRSO</name>
<dbReference type="SUPFAM" id="SSF47203">
    <property type="entry name" value="Acyl-CoA dehydrogenase C-terminal domain-like"/>
    <property type="match status" value="1"/>
</dbReference>
<dbReference type="Pfam" id="PF02771">
    <property type="entry name" value="Acyl-CoA_dh_N"/>
    <property type="match status" value="1"/>
</dbReference>
<dbReference type="Gene3D" id="1.10.540.10">
    <property type="entry name" value="Acyl-CoA dehydrogenase/oxidase, N-terminal domain"/>
    <property type="match status" value="1"/>
</dbReference>
<evidence type="ECO:0000259" key="8">
    <source>
        <dbReference type="Pfam" id="PF02770"/>
    </source>
</evidence>
<dbReference type="OrthoDB" id="8876745at2"/>
<keyword evidence="3 6" id="KW-0285">Flavoprotein</keyword>
<dbReference type="STRING" id="73044.GCA_000725795_01151"/>
<evidence type="ECO:0000256" key="6">
    <source>
        <dbReference type="RuleBase" id="RU362125"/>
    </source>
</evidence>
<keyword evidence="11" id="KW-1185">Reference proteome</keyword>
<gene>
    <name evidence="10" type="ORF">D0Z67_05450</name>
</gene>
<feature type="domain" description="Acyl-CoA oxidase/dehydrogenase middle" evidence="8">
    <location>
        <begin position="122"/>
        <end position="217"/>
    </location>
</feature>
<comment type="similarity">
    <text evidence="2 6">Belongs to the acyl-CoA dehydrogenase family.</text>
</comment>
<dbReference type="FunFam" id="2.40.110.10:FF:000009">
    <property type="entry name" value="Acyl-CoA dehydrogenase"/>
    <property type="match status" value="1"/>
</dbReference>
<keyword evidence="5 6" id="KW-0560">Oxidoreductase</keyword>
<dbReference type="PROSITE" id="PS00073">
    <property type="entry name" value="ACYL_COA_DH_2"/>
    <property type="match status" value="1"/>
</dbReference>
<dbReference type="Pfam" id="PF00441">
    <property type="entry name" value="Acyl-CoA_dh_1"/>
    <property type="match status" value="1"/>
</dbReference>
<dbReference type="InterPro" id="IPR006091">
    <property type="entry name" value="Acyl-CoA_Oxase/DH_mid-dom"/>
</dbReference>
<dbReference type="KEGG" id="sseo:D0Z67_05450"/>
<dbReference type="GO" id="GO:0003995">
    <property type="term" value="F:acyl-CoA dehydrogenase activity"/>
    <property type="evidence" value="ECO:0007669"/>
    <property type="project" value="InterPro"/>
</dbReference>
<dbReference type="InterPro" id="IPR036250">
    <property type="entry name" value="AcylCo_DH-like_C"/>
</dbReference>
<evidence type="ECO:0000313" key="11">
    <source>
        <dbReference type="Proteomes" id="UP000292547"/>
    </source>
</evidence>
<accession>A0A4P6U4M8</accession>
<dbReference type="FunFam" id="1.20.140.10:FF:000004">
    <property type="entry name" value="Acyl-CoA dehydrogenase FadE25"/>
    <property type="match status" value="1"/>
</dbReference>
<comment type="cofactor">
    <cofactor evidence="1 6">
        <name>FAD</name>
        <dbReference type="ChEBI" id="CHEBI:57692"/>
    </cofactor>
</comment>
<dbReference type="GeneID" id="300098372"/>
<evidence type="ECO:0000256" key="2">
    <source>
        <dbReference type="ARBA" id="ARBA00009347"/>
    </source>
</evidence>
<keyword evidence="4 6" id="KW-0274">FAD</keyword>
<sequence length="383" mass="40506">MDLGLSEEQSAVRQLARDFVEREIAPHVTAWDRAEEVDRGIVKKLGEIGFLGLTIDEEYGGSGGDHLAYCLVTEELGRGDSSVRGIVSVSLGLVAKSIAAWGNEDQKRRWLPGLTSGELIGCFGLTEPGTGSDAGSLGARAVRDGEDYVLSGTKMFITNGTWADVVLLFARSTDAPGHKGVSAFLVPTDTPGLTRRTIHGKLGLRGQATAELVLEDVRVPASAMVGAEGKGFSVAMSALAKGRMSVAAGCVGIAQAALDAAVQYAGEREQFGSSIAKHQLVQELISDIAVDVDAARLLTWRVADLIDRDEPFATESSKAKLFASEAAVRAASNALQVFGGYGYIDEYPVGKLLRDARVMTLYEGTSQIQKLLIGRALTGVSAF</sequence>
<dbReference type="SUPFAM" id="SSF56645">
    <property type="entry name" value="Acyl-CoA dehydrogenase NM domain-like"/>
    <property type="match status" value="1"/>
</dbReference>
<dbReference type="PANTHER" id="PTHR43884:SF12">
    <property type="entry name" value="ISOVALERYL-COA DEHYDROGENASE, MITOCHONDRIAL-RELATED"/>
    <property type="match status" value="1"/>
</dbReference>
<dbReference type="Pfam" id="PF02770">
    <property type="entry name" value="Acyl-CoA_dh_M"/>
    <property type="match status" value="1"/>
</dbReference>
<dbReference type="Gene3D" id="2.40.110.10">
    <property type="entry name" value="Butyryl-CoA Dehydrogenase, subunit A, domain 2"/>
    <property type="match status" value="1"/>
</dbReference>
<evidence type="ECO:0000256" key="5">
    <source>
        <dbReference type="ARBA" id="ARBA00023002"/>
    </source>
</evidence>
<dbReference type="InterPro" id="IPR009075">
    <property type="entry name" value="AcylCo_DH/oxidase_C"/>
</dbReference>
<dbReference type="RefSeq" id="WP_031179971.1">
    <property type="nucleotide sequence ID" value="NZ_CP032229.1"/>
</dbReference>
<reference evidence="10 11" key="1">
    <citation type="submission" date="2018-08" db="EMBL/GenBank/DDBJ databases">
        <title>The complete genome sequence of Streptomyces seoulensis, a pioneer strain for nickel superoxide dismutase discovery.</title>
        <authorList>
            <person name="Shin J."/>
            <person name="Lee J.-S."/>
            <person name="Lee E.-J."/>
            <person name="Youn H.-D."/>
        </authorList>
    </citation>
    <scope>NUCLEOTIDE SEQUENCE [LARGE SCALE GENOMIC DNA]</scope>
    <source>
        <strain evidence="10 11">KCTC 9819</strain>
    </source>
</reference>
<evidence type="ECO:0000256" key="3">
    <source>
        <dbReference type="ARBA" id="ARBA00022630"/>
    </source>
</evidence>
<evidence type="ECO:0000256" key="1">
    <source>
        <dbReference type="ARBA" id="ARBA00001974"/>
    </source>
</evidence>
<evidence type="ECO:0000313" key="10">
    <source>
        <dbReference type="EMBL" id="QBJ94014.1"/>
    </source>
</evidence>
<organism evidence="10 11">
    <name type="scientific">Streptomyces seoulensis</name>
    <dbReference type="NCBI Taxonomy" id="73044"/>
    <lineage>
        <taxon>Bacteria</taxon>
        <taxon>Bacillati</taxon>
        <taxon>Actinomycetota</taxon>
        <taxon>Actinomycetes</taxon>
        <taxon>Kitasatosporales</taxon>
        <taxon>Streptomycetaceae</taxon>
        <taxon>Streptomyces</taxon>
    </lineage>
</organism>
<dbReference type="AlphaFoldDB" id="A0A4P6U4M8"/>
<dbReference type="InterPro" id="IPR037069">
    <property type="entry name" value="AcylCoA_DH/ox_N_sf"/>
</dbReference>
<dbReference type="PANTHER" id="PTHR43884">
    <property type="entry name" value="ACYL-COA DEHYDROGENASE"/>
    <property type="match status" value="1"/>
</dbReference>
<dbReference type="InterPro" id="IPR013786">
    <property type="entry name" value="AcylCoA_DH/ox_N"/>
</dbReference>
<dbReference type="InterPro" id="IPR006089">
    <property type="entry name" value="Acyl-CoA_DH_CS"/>
</dbReference>
<dbReference type="EMBL" id="CP032229">
    <property type="protein sequence ID" value="QBJ94014.1"/>
    <property type="molecule type" value="Genomic_DNA"/>
</dbReference>
<dbReference type="FunFam" id="1.10.540.10:FF:000002">
    <property type="entry name" value="Acyl-CoA dehydrogenase FadE19"/>
    <property type="match status" value="1"/>
</dbReference>
<evidence type="ECO:0000259" key="9">
    <source>
        <dbReference type="Pfam" id="PF02771"/>
    </source>
</evidence>
<dbReference type="Gene3D" id="1.20.140.10">
    <property type="entry name" value="Butyryl-CoA Dehydrogenase, subunit A, domain 3"/>
    <property type="match status" value="1"/>
</dbReference>
<feature type="domain" description="Acyl-CoA dehydrogenase/oxidase N-terminal" evidence="9">
    <location>
        <begin position="6"/>
        <end position="118"/>
    </location>
</feature>
<protein>
    <submittedName>
        <fullName evidence="10">Acyl-CoA dehydrogenase</fullName>
    </submittedName>
</protein>
<dbReference type="InterPro" id="IPR046373">
    <property type="entry name" value="Acyl-CoA_Oxase/DH_mid-dom_sf"/>
</dbReference>
<dbReference type="InterPro" id="IPR009100">
    <property type="entry name" value="AcylCoA_DH/oxidase_NM_dom_sf"/>
</dbReference>
<evidence type="ECO:0000256" key="4">
    <source>
        <dbReference type="ARBA" id="ARBA00022827"/>
    </source>
</evidence>
<dbReference type="PIRSF" id="PIRSF016578">
    <property type="entry name" value="HsaA"/>
    <property type="match status" value="1"/>
</dbReference>
<dbReference type="Proteomes" id="UP000292547">
    <property type="component" value="Chromosome"/>
</dbReference>